<reference evidence="1 2" key="1">
    <citation type="submission" date="2015-08" db="EMBL/GenBank/DDBJ databases">
        <title>Next Generation Sequencing and Analysis of the Genome of Puccinia sorghi L Schw, the Causal Agent of Maize Common Rust.</title>
        <authorList>
            <person name="Rochi L."/>
            <person name="Burguener G."/>
            <person name="Darino M."/>
            <person name="Turjanski A."/>
            <person name="Kreff E."/>
            <person name="Dieguez M.J."/>
            <person name="Sacco F."/>
        </authorList>
    </citation>
    <scope>NUCLEOTIDE SEQUENCE [LARGE SCALE GENOMIC DNA]</scope>
    <source>
        <strain evidence="1 2">RO10H11247</strain>
    </source>
</reference>
<proteinExistence type="predicted"/>
<name>A0A0L6VBQ4_9BASI</name>
<evidence type="ECO:0000313" key="1">
    <source>
        <dbReference type="EMBL" id="KNZ57550.1"/>
    </source>
</evidence>
<comment type="caution">
    <text evidence="1">The sequence shown here is derived from an EMBL/GenBank/DDBJ whole genome shotgun (WGS) entry which is preliminary data.</text>
</comment>
<protein>
    <recommendedName>
        <fullName evidence="3">OTU domain-containing protein</fullName>
    </recommendedName>
</protein>
<sequence>MIQNIVSSSQKYFIPTSQKFYLDFESDGHCGFRVVSYCLGFGQHEHLAVRNKLYQHTKERSQCFNQMDCCEEYLLLLPEILHPYISNVLDFESDGHRGFRVVSYCLGFGQHEHLAVQNKLYQHTKERIQWYKYHSYIDNISSFLNMIKF</sequence>
<organism evidence="1 2">
    <name type="scientific">Puccinia sorghi</name>
    <dbReference type="NCBI Taxonomy" id="27349"/>
    <lineage>
        <taxon>Eukaryota</taxon>
        <taxon>Fungi</taxon>
        <taxon>Dikarya</taxon>
        <taxon>Basidiomycota</taxon>
        <taxon>Pucciniomycotina</taxon>
        <taxon>Pucciniomycetes</taxon>
        <taxon>Pucciniales</taxon>
        <taxon>Pucciniaceae</taxon>
        <taxon>Puccinia</taxon>
    </lineage>
</organism>
<dbReference type="EMBL" id="LAVV01006980">
    <property type="protein sequence ID" value="KNZ57550.1"/>
    <property type="molecule type" value="Genomic_DNA"/>
</dbReference>
<gene>
    <name evidence="1" type="ORF">VP01_2129g5</name>
</gene>
<evidence type="ECO:0008006" key="3">
    <source>
        <dbReference type="Google" id="ProtNLM"/>
    </source>
</evidence>
<evidence type="ECO:0000313" key="2">
    <source>
        <dbReference type="Proteomes" id="UP000037035"/>
    </source>
</evidence>
<dbReference type="OrthoDB" id="1915076at2759"/>
<dbReference type="Proteomes" id="UP000037035">
    <property type="component" value="Unassembled WGS sequence"/>
</dbReference>
<accession>A0A0L6VBQ4</accession>
<dbReference type="VEuPathDB" id="FungiDB:VP01_2129g5"/>
<keyword evidence="2" id="KW-1185">Reference proteome</keyword>
<dbReference type="CDD" id="cd22744">
    <property type="entry name" value="OTU"/>
    <property type="match status" value="1"/>
</dbReference>
<dbReference type="AlphaFoldDB" id="A0A0L6VBQ4"/>